<organism evidence="2 3">
    <name type="scientific">Amazona aestiva</name>
    <name type="common">Blue-fronted Amazon parrot</name>
    <dbReference type="NCBI Taxonomy" id="12930"/>
    <lineage>
        <taxon>Eukaryota</taxon>
        <taxon>Metazoa</taxon>
        <taxon>Chordata</taxon>
        <taxon>Craniata</taxon>
        <taxon>Vertebrata</taxon>
        <taxon>Euteleostomi</taxon>
        <taxon>Archelosauria</taxon>
        <taxon>Archosauria</taxon>
        <taxon>Dinosauria</taxon>
        <taxon>Saurischia</taxon>
        <taxon>Theropoda</taxon>
        <taxon>Coelurosauria</taxon>
        <taxon>Aves</taxon>
        <taxon>Neognathae</taxon>
        <taxon>Neoaves</taxon>
        <taxon>Telluraves</taxon>
        <taxon>Australaves</taxon>
        <taxon>Psittaciformes</taxon>
        <taxon>Psittacidae</taxon>
        <taxon>Amazona</taxon>
    </lineage>
</organism>
<feature type="region of interest" description="Disordered" evidence="1">
    <location>
        <begin position="573"/>
        <end position="600"/>
    </location>
</feature>
<dbReference type="Proteomes" id="UP000051836">
    <property type="component" value="Unassembled WGS sequence"/>
</dbReference>
<dbReference type="GO" id="GO:0005929">
    <property type="term" value="C:cilium"/>
    <property type="evidence" value="ECO:0007669"/>
    <property type="project" value="TreeGrafter"/>
</dbReference>
<proteinExistence type="predicted"/>
<evidence type="ECO:0000313" key="2">
    <source>
        <dbReference type="EMBL" id="KQL59734.1"/>
    </source>
</evidence>
<name>A0A0Q3U195_AMAAE</name>
<keyword evidence="3" id="KW-1185">Reference proteome</keyword>
<protein>
    <submittedName>
        <fullName evidence="2">Alpha-protein kinase 1</fullName>
    </submittedName>
</protein>
<dbReference type="PANTHER" id="PTHR46747">
    <property type="entry name" value="ALPHA-PROTEIN KINASE 1"/>
    <property type="match status" value="1"/>
</dbReference>
<feature type="compositionally biased region" description="Polar residues" evidence="1">
    <location>
        <begin position="519"/>
        <end position="533"/>
    </location>
</feature>
<feature type="compositionally biased region" description="Basic and acidic residues" evidence="1">
    <location>
        <begin position="574"/>
        <end position="592"/>
    </location>
</feature>
<sequence>MNNQTAVAMLLQECKQALNMLLSAQADTGEEEREYQRCQALLPENLRTLLEEAREMKWPFVPEKWQYKQDLCPEDKTNLKGLIDERLPDLLAELAIHFHHEDVLLRESAEKLHETSMLDTQPPFSFKVIKKASIMVKDCMTAAAIMFLIDRFLYWIDASSQLIQIAKGLHRLQPTTPISPQVLIRQARLSINAGKLLKAEYILSSLINDNGATGTWRYAKESDRILVQLVCLQIRGQILQKLGVATSLGIIGDIFASMNEKDYVCFKTKADMDLSLLQKFSHHLLSAAEACKLAAAYSQYTPLFVLSAMNIRGVCLLSYSHSKDCHPEKRKFCLSEAKESFEIGLLTKNDKSPVTSEEELHSFIKAAFCLTTVHRWLYGESEKLHETVTKAQWKTLILQGEANFKKILTTHSQHHLSVCQMFKNTCSIHKTTPGETHAGACITTLRAEAEAIDTMCITEEIVYRRKGTAEMLNSPTAGSSSERFCGQKNKCIDSDVMNITFDEEAELLEIEINGGNSVFSRQQNRSQTTTPESSWCKLSKSKAPHSHGVSPQPFLDVDTTLAGRLVEKLSPCGEELREVGHQEKSSSEEKGGEVNNVVPSLSTSNSAVTKWQEEEEKSFTQVELGCKTKDSSTPLSQPRNHFVRVHPGGGAADSTEDPSFEAHPPTNEGASSVLPVSIETRRASDSSVCDRLRKSVLVGNGPLKVPEVDTQAETIDDTEFDFIGIGESVNNYPKASVPKHQSTPCVLTALPLRGKISITEHFYCANTEKDEKKSQDMVSSKRQSSSFLSSWYKPAQMPKSSPRGPLLNPRGSGFVFMPGRIEEEIHDARFLTDDDYMQLLAGVELN</sequence>
<keyword evidence="2" id="KW-0808">Transferase</keyword>
<gene>
    <name evidence="2" type="ORF">AAES_18962</name>
</gene>
<dbReference type="PANTHER" id="PTHR46747:SF1">
    <property type="entry name" value="ALPHA-PROTEIN KINASE 1"/>
    <property type="match status" value="1"/>
</dbReference>
<feature type="region of interest" description="Disordered" evidence="1">
    <location>
        <begin position="519"/>
        <end position="555"/>
    </location>
</feature>
<accession>A0A0Q3U195</accession>
<dbReference type="OrthoDB" id="301415at2759"/>
<dbReference type="GO" id="GO:0002753">
    <property type="term" value="P:cytoplasmic pattern recognition receptor signaling pathway"/>
    <property type="evidence" value="ECO:0007669"/>
    <property type="project" value="TreeGrafter"/>
</dbReference>
<dbReference type="GO" id="GO:0045087">
    <property type="term" value="P:innate immune response"/>
    <property type="evidence" value="ECO:0007669"/>
    <property type="project" value="TreeGrafter"/>
</dbReference>
<dbReference type="GO" id="GO:0004674">
    <property type="term" value="F:protein serine/threonine kinase activity"/>
    <property type="evidence" value="ECO:0007669"/>
    <property type="project" value="InterPro"/>
</dbReference>
<dbReference type="EMBL" id="LMAW01000270">
    <property type="protein sequence ID" value="KQL59734.1"/>
    <property type="molecule type" value="Genomic_DNA"/>
</dbReference>
<evidence type="ECO:0000256" key="1">
    <source>
        <dbReference type="SAM" id="MobiDB-lite"/>
    </source>
</evidence>
<comment type="caution">
    <text evidence="2">The sequence shown here is derived from an EMBL/GenBank/DDBJ whole genome shotgun (WGS) entry which is preliminary data.</text>
</comment>
<dbReference type="AlphaFoldDB" id="A0A0Q3U195"/>
<keyword evidence="2" id="KW-0418">Kinase</keyword>
<feature type="region of interest" description="Disordered" evidence="1">
    <location>
        <begin position="628"/>
        <end position="672"/>
    </location>
</feature>
<dbReference type="GO" id="GO:0048029">
    <property type="term" value="F:monosaccharide binding"/>
    <property type="evidence" value="ECO:0007669"/>
    <property type="project" value="TreeGrafter"/>
</dbReference>
<reference evidence="2 3" key="1">
    <citation type="submission" date="2015-10" db="EMBL/GenBank/DDBJ databases">
        <authorList>
            <person name="Gilbert D.G."/>
        </authorList>
    </citation>
    <scope>NUCLEOTIDE SEQUENCE [LARGE SCALE GENOMIC DNA]</scope>
    <source>
        <strain evidence="2">FVVF132</strain>
    </source>
</reference>
<dbReference type="STRING" id="12930.A0A0Q3U195"/>
<evidence type="ECO:0000313" key="3">
    <source>
        <dbReference type="Proteomes" id="UP000051836"/>
    </source>
</evidence>
<dbReference type="InterPro" id="IPR043529">
    <property type="entry name" value="ALPK1"/>
</dbReference>